<dbReference type="RefSeq" id="WP_121144726.1">
    <property type="nucleotide sequence ID" value="NZ_RBWY01000001.1"/>
</dbReference>
<dbReference type="InterPro" id="IPR031582">
    <property type="entry name" value="TadF"/>
</dbReference>
<organism evidence="2 3">
    <name type="scientific">Orbus hercynius</name>
    <dbReference type="NCBI Taxonomy" id="593135"/>
    <lineage>
        <taxon>Bacteria</taxon>
        <taxon>Pseudomonadati</taxon>
        <taxon>Pseudomonadota</taxon>
        <taxon>Gammaproteobacteria</taxon>
        <taxon>Orbales</taxon>
        <taxon>Orbaceae</taxon>
        <taxon>Orbus</taxon>
    </lineage>
</organism>
<feature type="transmembrane region" description="Helical" evidence="1">
    <location>
        <begin position="12"/>
        <end position="34"/>
    </location>
</feature>
<evidence type="ECO:0000256" key="1">
    <source>
        <dbReference type="SAM" id="Phobius"/>
    </source>
</evidence>
<reference evidence="2 3" key="1">
    <citation type="submission" date="2018-10" db="EMBL/GenBank/DDBJ databases">
        <title>Genomic Encyclopedia of Type Strains, Phase IV (KMG-IV): sequencing the most valuable type-strain genomes for metagenomic binning, comparative biology and taxonomic classification.</title>
        <authorList>
            <person name="Goeker M."/>
        </authorList>
    </citation>
    <scope>NUCLEOTIDE SEQUENCE [LARGE SCALE GENOMIC DNA]</scope>
    <source>
        <strain evidence="2 3">DSM 22228</strain>
    </source>
</reference>
<keyword evidence="3" id="KW-1185">Reference proteome</keyword>
<protein>
    <submittedName>
        <fullName evidence="2">Putative Tad (Tight adherence macromolecular transport) pilin TadF</fullName>
    </submittedName>
</protein>
<evidence type="ECO:0000313" key="3">
    <source>
        <dbReference type="Proteomes" id="UP000278542"/>
    </source>
</evidence>
<keyword evidence="1" id="KW-1133">Transmembrane helix</keyword>
<keyword evidence="1" id="KW-0472">Membrane</keyword>
<evidence type="ECO:0000313" key="2">
    <source>
        <dbReference type="EMBL" id="RKS87857.1"/>
    </source>
</evidence>
<keyword evidence="1" id="KW-0812">Transmembrane</keyword>
<sequence length="256" mass="29176">MKKINHFIINKDGVISIEFAACCVLLSVLLFIIYDTYNAIMLQNRLERANYTLASIFRERSAIYPIIDDSVDDNAINSLCKTDHLACISSHEFFNSSQVKELSQLASLLLDREVAVNIDGLYILQDPYNSADLTRAQLVSVQHRYCPSGICDGEINNYFDSLPSMIDTTDSSLSNYSKLVPYVNRFTSNNIKGRWIPLYRVGLCVVNEESLYLKWINNNRNTDSFLPNLCSHFVVLSRCNDIESQDKPCPVYLRSK</sequence>
<dbReference type="OrthoDB" id="7059416at2"/>
<name>A0A495RK08_9GAMM</name>
<dbReference type="Pfam" id="PF16964">
    <property type="entry name" value="TadF"/>
    <property type="match status" value="1"/>
</dbReference>
<dbReference type="EMBL" id="RBWY01000001">
    <property type="protein sequence ID" value="RKS87857.1"/>
    <property type="molecule type" value="Genomic_DNA"/>
</dbReference>
<comment type="caution">
    <text evidence="2">The sequence shown here is derived from an EMBL/GenBank/DDBJ whole genome shotgun (WGS) entry which is preliminary data.</text>
</comment>
<dbReference type="Proteomes" id="UP000278542">
    <property type="component" value="Unassembled WGS sequence"/>
</dbReference>
<gene>
    <name evidence="2" type="ORF">DES39_1105</name>
</gene>
<accession>A0A495RK08</accession>
<proteinExistence type="predicted"/>
<dbReference type="AlphaFoldDB" id="A0A495RK08"/>